<proteinExistence type="predicted"/>
<organism evidence="1">
    <name type="scientific">Myoviridae sp. ct8iP21</name>
    <dbReference type="NCBI Taxonomy" id="2825041"/>
    <lineage>
        <taxon>Viruses</taxon>
        <taxon>Duplodnaviria</taxon>
        <taxon>Heunggongvirae</taxon>
        <taxon>Uroviricota</taxon>
        <taxon>Caudoviricetes</taxon>
    </lineage>
</organism>
<accession>A0A8S5V465</accession>
<protein>
    <submittedName>
        <fullName evidence="1">Uncharacterized protein</fullName>
    </submittedName>
</protein>
<evidence type="ECO:0000313" key="1">
    <source>
        <dbReference type="EMBL" id="DAG01486.1"/>
    </source>
</evidence>
<dbReference type="EMBL" id="BK016193">
    <property type="protein sequence ID" value="DAG01486.1"/>
    <property type="molecule type" value="Genomic_DNA"/>
</dbReference>
<name>A0A8S5V465_9CAUD</name>
<reference evidence="1" key="1">
    <citation type="journal article" date="2021" name="Proc. Natl. Acad. Sci. U.S.A.">
        <title>A Catalog of Tens of Thousands of Viruses from Human Metagenomes Reveals Hidden Associations with Chronic Diseases.</title>
        <authorList>
            <person name="Tisza M.J."/>
            <person name="Buck C.B."/>
        </authorList>
    </citation>
    <scope>NUCLEOTIDE SEQUENCE</scope>
    <source>
        <strain evidence="1">Ct8iP21</strain>
    </source>
</reference>
<sequence length="71" mass="8538">MKQESKALQVKCPFFKNLQKQKIYCEGVCDDCTSTIQTYRNNKDRDKQLDIFCCKHFEKCEIYRAIEEAKY</sequence>